<dbReference type="Proteomes" id="UP000466554">
    <property type="component" value="Chromosome"/>
</dbReference>
<evidence type="ECO:0000313" key="1">
    <source>
        <dbReference type="EMBL" id="BBY78666.1"/>
    </source>
</evidence>
<sequence>MNSNQKFTGVSVAGKSWTLRASVQVHPAHPVPAAAAAPRKRRAAAGAIAASVRGYP</sequence>
<protein>
    <submittedName>
        <fullName evidence="1">Uncharacterized protein</fullName>
    </submittedName>
</protein>
<accession>A0A7I7UES7</accession>
<organism evidence="1 2">
    <name type="scientific">Mycolicibacterium parafortuitum</name>
    <name type="common">Mycobacterium parafortuitum</name>
    <dbReference type="NCBI Taxonomy" id="39692"/>
    <lineage>
        <taxon>Bacteria</taxon>
        <taxon>Bacillati</taxon>
        <taxon>Actinomycetota</taxon>
        <taxon>Actinomycetes</taxon>
        <taxon>Mycobacteriales</taxon>
        <taxon>Mycobacteriaceae</taxon>
        <taxon>Mycolicibacterium</taxon>
    </lineage>
</organism>
<gene>
    <name evidence="1" type="ORF">MPRF_55650</name>
</gene>
<proteinExistence type="predicted"/>
<dbReference type="EMBL" id="AP022598">
    <property type="protein sequence ID" value="BBY78666.1"/>
    <property type="molecule type" value="Genomic_DNA"/>
</dbReference>
<reference evidence="1 2" key="1">
    <citation type="journal article" date="2019" name="Emerg. Microbes Infect.">
        <title>Comprehensive subspecies identification of 175 nontuberculous mycobacteria species based on 7547 genomic profiles.</title>
        <authorList>
            <person name="Matsumoto Y."/>
            <person name="Kinjo T."/>
            <person name="Motooka D."/>
            <person name="Nabeya D."/>
            <person name="Jung N."/>
            <person name="Uechi K."/>
            <person name="Horii T."/>
            <person name="Iida T."/>
            <person name="Fujita J."/>
            <person name="Nakamura S."/>
        </authorList>
    </citation>
    <scope>NUCLEOTIDE SEQUENCE [LARGE SCALE GENOMIC DNA]</scope>
    <source>
        <strain evidence="1 2">JCM 6367</strain>
    </source>
</reference>
<dbReference type="AlphaFoldDB" id="A0A7I7UES7"/>
<evidence type="ECO:0000313" key="2">
    <source>
        <dbReference type="Proteomes" id="UP000466554"/>
    </source>
</evidence>
<name>A0A7I7UES7_MYCPF</name>